<dbReference type="InterPro" id="IPR049545">
    <property type="entry name" value="Gta3_dom"/>
</dbReference>
<keyword evidence="3" id="KW-1185">Reference proteome</keyword>
<feature type="non-terminal residue" evidence="2">
    <location>
        <position position="152"/>
    </location>
</feature>
<dbReference type="AlphaFoldDB" id="A0A9P4HZK5"/>
<feature type="non-terminal residue" evidence="2">
    <location>
        <position position="1"/>
    </location>
</feature>
<dbReference type="Pfam" id="PF20978">
    <property type="entry name" value="Gta3"/>
    <property type="match status" value="1"/>
</dbReference>
<dbReference type="SUPFAM" id="SSF141000">
    <property type="entry name" value="Glu-tRNAGln amidotransferase C subunit"/>
    <property type="match status" value="1"/>
</dbReference>
<proteinExistence type="predicted"/>
<gene>
    <name evidence="2" type="ORF">K490DRAFT_18989</name>
</gene>
<evidence type="ECO:0000259" key="1">
    <source>
        <dbReference type="Pfam" id="PF20978"/>
    </source>
</evidence>
<comment type="caution">
    <text evidence="2">The sequence shown here is derived from an EMBL/GenBank/DDBJ whole genome shotgun (WGS) entry which is preliminary data.</text>
</comment>
<name>A0A9P4HZK5_9PEZI</name>
<dbReference type="OrthoDB" id="5522061at2759"/>
<reference evidence="2" key="1">
    <citation type="journal article" date="2020" name="Stud. Mycol.">
        <title>101 Dothideomycetes genomes: a test case for predicting lifestyles and emergence of pathogens.</title>
        <authorList>
            <person name="Haridas S."/>
            <person name="Albert R."/>
            <person name="Binder M."/>
            <person name="Bloem J."/>
            <person name="Labutti K."/>
            <person name="Salamov A."/>
            <person name="Andreopoulos B."/>
            <person name="Baker S."/>
            <person name="Barry K."/>
            <person name="Bills G."/>
            <person name="Bluhm B."/>
            <person name="Cannon C."/>
            <person name="Castanera R."/>
            <person name="Culley D."/>
            <person name="Daum C."/>
            <person name="Ezra D."/>
            <person name="Gonzalez J."/>
            <person name="Henrissat B."/>
            <person name="Kuo A."/>
            <person name="Liang C."/>
            <person name="Lipzen A."/>
            <person name="Lutzoni F."/>
            <person name="Magnuson J."/>
            <person name="Mondo S."/>
            <person name="Nolan M."/>
            <person name="Ohm R."/>
            <person name="Pangilinan J."/>
            <person name="Park H.-J."/>
            <person name="Ramirez L."/>
            <person name="Alfaro M."/>
            <person name="Sun H."/>
            <person name="Tritt A."/>
            <person name="Yoshinaga Y."/>
            <person name="Zwiers L.-H."/>
            <person name="Turgeon B."/>
            <person name="Goodwin S."/>
            <person name="Spatafora J."/>
            <person name="Crous P."/>
            <person name="Grigoriev I."/>
        </authorList>
    </citation>
    <scope>NUCLEOTIDE SEQUENCE</scope>
    <source>
        <strain evidence="2">CBS 121410</strain>
    </source>
</reference>
<organism evidence="2 3">
    <name type="scientific">Saccharata proteae CBS 121410</name>
    <dbReference type="NCBI Taxonomy" id="1314787"/>
    <lineage>
        <taxon>Eukaryota</taxon>
        <taxon>Fungi</taxon>
        <taxon>Dikarya</taxon>
        <taxon>Ascomycota</taxon>
        <taxon>Pezizomycotina</taxon>
        <taxon>Dothideomycetes</taxon>
        <taxon>Dothideomycetes incertae sedis</taxon>
        <taxon>Botryosphaeriales</taxon>
        <taxon>Saccharataceae</taxon>
        <taxon>Saccharata</taxon>
    </lineage>
</organism>
<protein>
    <recommendedName>
        <fullName evidence="1">Glutamyl-tRNA amidotransferase complex subunit Gta3 domain-containing protein</fullName>
    </recommendedName>
</protein>
<feature type="domain" description="Glutamyl-tRNA amidotransferase complex subunit Gta3" evidence="1">
    <location>
        <begin position="25"/>
        <end position="81"/>
    </location>
</feature>
<dbReference type="InterPro" id="IPR036113">
    <property type="entry name" value="Asp/Glu-ADT_sf_sub_c"/>
</dbReference>
<sequence>DFEELLSEPTWSVKALLPTEEQQASNTEAISPKQLRHLLNLSALPAPKTAEDEAKTLKTLSSQLHFVQAIREVDAEGVTPLAAVRDETSTATQNLAISVESLQEAFAQEELVGNHFRRVKRKLSTVDTNGAEDWDVLGNAERKFGNYFIVDN</sequence>
<dbReference type="Proteomes" id="UP000799776">
    <property type="component" value="Unassembled WGS sequence"/>
</dbReference>
<dbReference type="EMBL" id="ML978713">
    <property type="protein sequence ID" value="KAF2090353.1"/>
    <property type="molecule type" value="Genomic_DNA"/>
</dbReference>
<accession>A0A9P4HZK5</accession>
<evidence type="ECO:0000313" key="3">
    <source>
        <dbReference type="Proteomes" id="UP000799776"/>
    </source>
</evidence>
<evidence type="ECO:0000313" key="2">
    <source>
        <dbReference type="EMBL" id="KAF2090353.1"/>
    </source>
</evidence>
<dbReference type="GO" id="GO:0006450">
    <property type="term" value="P:regulation of translational fidelity"/>
    <property type="evidence" value="ECO:0007669"/>
    <property type="project" value="InterPro"/>
</dbReference>